<organism evidence="2 3">
    <name type="scientific">Naumannella cuiyingiana</name>
    <dbReference type="NCBI Taxonomy" id="1347891"/>
    <lineage>
        <taxon>Bacteria</taxon>
        <taxon>Bacillati</taxon>
        <taxon>Actinomycetota</taxon>
        <taxon>Actinomycetes</taxon>
        <taxon>Propionibacteriales</taxon>
        <taxon>Propionibacteriaceae</taxon>
        <taxon>Naumannella</taxon>
    </lineage>
</organism>
<dbReference type="Gene3D" id="3.30.720.120">
    <property type="match status" value="1"/>
</dbReference>
<protein>
    <submittedName>
        <fullName evidence="2">Putative glyoxalase superfamily protein PhnB</fullName>
    </submittedName>
</protein>
<dbReference type="Pfam" id="PF00903">
    <property type="entry name" value="Glyoxalase"/>
    <property type="match status" value="1"/>
</dbReference>
<dbReference type="RefSeq" id="WP_179445600.1">
    <property type="nucleotide sequence ID" value="NZ_JACBZS010000001.1"/>
</dbReference>
<dbReference type="SUPFAM" id="SSF54593">
    <property type="entry name" value="Glyoxalase/Bleomycin resistance protein/Dihydroxybiphenyl dioxygenase"/>
    <property type="match status" value="1"/>
</dbReference>
<gene>
    <name evidence="2" type="ORF">GGQ54_002388</name>
</gene>
<evidence type="ECO:0000313" key="2">
    <source>
        <dbReference type="EMBL" id="NYI71828.1"/>
    </source>
</evidence>
<evidence type="ECO:0000313" key="3">
    <source>
        <dbReference type="Proteomes" id="UP000527616"/>
    </source>
</evidence>
<dbReference type="Proteomes" id="UP000527616">
    <property type="component" value="Unassembled WGS sequence"/>
</dbReference>
<proteinExistence type="predicted"/>
<sequence length="132" mass="13494">MSRQLFAAFAFDDPDAAIAFLTAVGFAEAGVYRDGAGTVVHAQFDWRDTGGVMFGAARRGDEGDADRAATVGRGACYCVCPDDAAVDAVHASALAAGASSVQAPTDMDYGGRGATVRDAEGNLWSFGSYPGS</sequence>
<dbReference type="InterPro" id="IPR029068">
    <property type="entry name" value="Glyas_Bleomycin-R_OHBP_Dase"/>
</dbReference>
<dbReference type="AlphaFoldDB" id="A0A7Z0DAC3"/>
<keyword evidence="3" id="KW-1185">Reference proteome</keyword>
<dbReference type="InterPro" id="IPR004360">
    <property type="entry name" value="Glyas_Fos-R_dOase_dom"/>
</dbReference>
<name>A0A7Z0DAC3_9ACTN</name>
<dbReference type="Gene3D" id="3.30.720.110">
    <property type="match status" value="1"/>
</dbReference>
<reference evidence="2 3" key="1">
    <citation type="submission" date="2020-07" db="EMBL/GenBank/DDBJ databases">
        <title>Sequencing the genomes of 1000 actinobacteria strains.</title>
        <authorList>
            <person name="Klenk H.-P."/>
        </authorList>
    </citation>
    <scope>NUCLEOTIDE SEQUENCE [LARGE SCALE GENOMIC DNA]</scope>
    <source>
        <strain evidence="2 3">DSM 103164</strain>
    </source>
</reference>
<dbReference type="EMBL" id="JACBZS010000001">
    <property type="protein sequence ID" value="NYI71828.1"/>
    <property type="molecule type" value="Genomic_DNA"/>
</dbReference>
<accession>A0A7Z0DAC3</accession>
<evidence type="ECO:0000259" key="1">
    <source>
        <dbReference type="Pfam" id="PF00903"/>
    </source>
</evidence>
<feature type="domain" description="Glyoxalase/fosfomycin resistance/dioxygenase" evidence="1">
    <location>
        <begin position="9"/>
        <end position="126"/>
    </location>
</feature>
<comment type="caution">
    <text evidence="2">The sequence shown here is derived from an EMBL/GenBank/DDBJ whole genome shotgun (WGS) entry which is preliminary data.</text>
</comment>